<dbReference type="GO" id="GO:0047429">
    <property type="term" value="F:nucleoside triphosphate diphosphatase activity"/>
    <property type="evidence" value="ECO:0007669"/>
    <property type="project" value="InterPro"/>
</dbReference>
<sequence>MTDFKISDLVKIIEDFRKSRGWLENDNPKNVAMGISVEAGELMEHFVWSDISDSWEISKKQEVSDEIADVFIGLISMTNMLDLDIYGIVSKKLKDLEERYPEIDR</sequence>
<dbReference type="PANTHER" id="PTHR46523">
    <property type="entry name" value="DCTP PYROPHOSPHATASE 1"/>
    <property type="match status" value="1"/>
</dbReference>
<dbReference type="PANTHER" id="PTHR46523:SF1">
    <property type="entry name" value="DCTP PYROPHOSPHATASE 1"/>
    <property type="match status" value="1"/>
</dbReference>
<dbReference type="AlphaFoldDB" id="D1AKI2"/>
<dbReference type="GO" id="GO:0009143">
    <property type="term" value="P:nucleoside triphosphate catabolic process"/>
    <property type="evidence" value="ECO:0007669"/>
    <property type="project" value="InterPro"/>
</dbReference>
<reference evidence="2" key="1">
    <citation type="submission" date="2009-09" db="EMBL/GenBank/DDBJ databases">
        <title>The complete chromosome of Sebaldella termitidis ATCC 33386.</title>
        <authorList>
            <consortium name="US DOE Joint Genome Institute (JGI-PGF)"/>
            <person name="Lucas S."/>
            <person name="Copeland A."/>
            <person name="Lapidus A."/>
            <person name="Glavina del Rio T."/>
            <person name="Dalin E."/>
            <person name="Tice H."/>
            <person name="Bruce D."/>
            <person name="Goodwin L."/>
            <person name="Pitluck S."/>
            <person name="Kyrpides N."/>
            <person name="Mavromatis K."/>
            <person name="Ivanova N."/>
            <person name="Mikhailova N."/>
            <person name="Sims D."/>
            <person name="Meincke L."/>
            <person name="Brettin T."/>
            <person name="Detter J.C."/>
            <person name="Han C."/>
            <person name="Larimer F."/>
            <person name="Land M."/>
            <person name="Hauser L."/>
            <person name="Markowitz V."/>
            <person name="Cheng J.F."/>
            <person name="Hugenholtz P."/>
            <person name="Woyke T."/>
            <person name="Wu D."/>
            <person name="Eisen J.A."/>
        </authorList>
    </citation>
    <scope>NUCLEOTIDE SEQUENCE [LARGE SCALE GENOMIC DNA]</scope>
    <source>
        <strain evidence="2">ATCC 33386 / NCTC 11300</strain>
    </source>
</reference>
<evidence type="ECO:0000313" key="2">
    <source>
        <dbReference type="Proteomes" id="UP000000845"/>
    </source>
</evidence>
<dbReference type="Pfam" id="PF12643">
    <property type="entry name" value="MazG-like"/>
    <property type="match status" value="1"/>
</dbReference>
<reference evidence="1 2" key="2">
    <citation type="journal article" date="2010" name="Stand. Genomic Sci.">
        <title>Complete genome sequence of Sebaldella termitidis type strain (NCTC 11300).</title>
        <authorList>
            <person name="Harmon-Smith M."/>
            <person name="Celia L."/>
            <person name="Chertkov O."/>
            <person name="Lapidus A."/>
            <person name="Copeland A."/>
            <person name="Glavina Del Rio T."/>
            <person name="Nolan M."/>
            <person name="Lucas S."/>
            <person name="Tice H."/>
            <person name="Cheng J.F."/>
            <person name="Han C."/>
            <person name="Detter J.C."/>
            <person name="Bruce D."/>
            <person name="Goodwin L."/>
            <person name="Pitluck S."/>
            <person name="Pati A."/>
            <person name="Liolios K."/>
            <person name="Ivanova N."/>
            <person name="Mavromatis K."/>
            <person name="Mikhailova N."/>
            <person name="Chen A."/>
            <person name="Palaniappan K."/>
            <person name="Land M."/>
            <person name="Hauser L."/>
            <person name="Chang Y.J."/>
            <person name="Jeffries C.D."/>
            <person name="Brettin T."/>
            <person name="Goker M."/>
            <person name="Beck B."/>
            <person name="Bristow J."/>
            <person name="Eisen J.A."/>
            <person name="Markowitz V."/>
            <person name="Hugenholtz P."/>
            <person name="Kyrpides N.C."/>
            <person name="Klenk H.P."/>
            <person name="Chen F."/>
        </authorList>
    </citation>
    <scope>NUCLEOTIDE SEQUENCE [LARGE SCALE GENOMIC DNA]</scope>
    <source>
        <strain evidence="2">ATCC 33386 / NCTC 11300</strain>
    </source>
</reference>
<gene>
    <name evidence="1" type="ordered locus">Sterm_2244</name>
</gene>
<dbReference type="InterPro" id="IPR052555">
    <property type="entry name" value="dCTP_Pyrophosphatase"/>
</dbReference>
<dbReference type="RefSeq" id="WP_012861692.1">
    <property type="nucleotide sequence ID" value="NC_013517.1"/>
</dbReference>
<accession>D1AKI2</accession>
<dbReference type="KEGG" id="str:Sterm_2244"/>
<keyword evidence="2" id="KW-1185">Reference proteome</keyword>
<dbReference type="eggNOG" id="COG1694">
    <property type="taxonomic scope" value="Bacteria"/>
</dbReference>
<dbReference type="SUPFAM" id="SSF101386">
    <property type="entry name" value="all-alpha NTP pyrophosphatases"/>
    <property type="match status" value="1"/>
</dbReference>
<dbReference type="EMBL" id="CP001739">
    <property type="protein sequence ID" value="ACZ09098.1"/>
    <property type="molecule type" value="Genomic_DNA"/>
</dbReference>
<dbReference type="Proteomes" id="UP000000845">
    <property type="component" value="Chromosome"/>
</dbReference>
<dbReference type="PIRSF" id="PIRSF029826">
    <property type="entry name" value="UCP029826_pph"/>
    <property type="match status" value="1"/>
</dbReference>
<name>D1AKI2_SEBTE</name>
<proteinExistence type="predicted"/>
<dbReference type="HOGENOM" id="CLU_110454_1_0_0"/>
<dbReference type="Gene3D" id="1.10.287.1080">
    <property type="entry name" value="MazG-like"/>
    <property type="match status" value="1"/>
</dbReference>
<dbReference type="InterPro" id="IPR025984">
    <property type="entry name" value="DCTPP"/>
</dbReference>
<dbReference type="CDD" id="cd11537">
    <property type="entry name" value="NTP-PPase_RS21-C6_like"/>
    <property type="match status" value="1"/>
</dbReference>
<evidence type="ECO:0008006" key="3">
    <source>
        <dbReference type="Google" id="ProtNLM"/>
    </source>
</evidence>
<protein>
    <recommendedName>
        <fullName evidence="3">MazG nucleotide pyrophosphohydrolase</fullName>
    </recommendedName>
</protein>
<evidence type="ECO:0000313" key="1">
    <source>
        <dbReference type="EMBL" id="ACZ09098.1"/>
    </source>
</evidence>
<organism evidence="1 2">
    <name type="scientific">Sebaldella termitidis (strain ATCC 33386 / NCTC 11300)</name>
    <dbReference type="NCBI Taxonomy" id="526218"/>
    <lineage>
        <taxon>Bacteria</taxon>
        <taxon>Fusobacteriati</taxon>
        <taxon>Fusobacteriota</taxon>
        <taxon>Fusobacteriia</taxon>
        <taxon>Fusobacteriales</taxon>
        <taxon>Leptotrichiaceae</taxon>
        <taxon>Sebaldella</taxon>
    </lineage>
</organism>
<dbReference type="STRING" id="526218.Sterm_2244"/>